<evidence type="ECO:0000313" key="2">
    <source>
        <dbReference type="EMBL" id="TYT61909.1"/>
    </source>
</evidence>
<sequence>MDRRSLLISVGGATSLVAGCLGTGNVREPADDGEVGTTSDETDDANGGDGDTEIDPEFERCDDRIIPYTRLPEEPREEAGEAFETRVYETDGETARLRLEETTPTWPGTHDLVLVNETDDSATVSIVVRDEDGDVVFEEDDVETKPDDEVDVTDRPSLPVTNAYATFEVTATVDGDRMETVTWTIGRRSGGEGRLLLSADGAEIETDDVALHTCMQEYHDG</sequence>
<reference evidence="2 3" key="1">
    <citation type="submission" date="2019-08" db="EMBL/GenBank/DDBJ databases">
        <title>Archaea genome.</title>
        <authorList>
            <person name="Kajale S."/>
            <person name="Shouche Y."/>
            <person name="Deshpande N."/>
            <person name="Sharma A."/>
        </authorList>
    </citation>
    <scope>NUCLEOTIDE SEQUENCE [LARGE SCALE GENOMIC DNA]</scope>
    <source>
        <strain evidence="2 3">ESP3B_9</strain>
    </source>
</reference>
<keyword evidence="3" id="KW-1185">Reference proteome</keyword>
<organism evidence="2 3">
    <name type="scientific">Natrialba swarupiae</name>
    <dbReference type="NCBI Taxonomy" id="2448032"/>
    <lineage>
        <taxon>Archaea</taxon>
        <taxon>Methanobacteriati</taxon>
        <taxon>Methanobacteriota</taxon>
        <taxon>Stenosarchaea group</taxon>
        <taxon>Halobacteria</taxon>
        <taxon>Halobacteriales</taxon>
        <taxon>Natrialbaceae</taxon>
        <taxon>Natrialba</taxon>
    </lineage>
</organism>
<dbReference type="PROSITE" id="PS51257">
    <property type="entry name" value="PROKAR_LIPOPROTEIN"/>
    <property type="match status" value="1"/>
</dbReference>
<gene>
    <name evidence="2" type="ORF">FYC77_10545</name>
</gene>
<evidence type="ECO:0000313" key="3">
    <source>
        <dbReference type="Proteomes" id="UP000324104"/>
    </source>
</evidence>
<feature type="compositionally biased region" description="Acidic residues" evidence="1">
    <location>
        <begin position="40"/>
        <end position="56"/>
    </location>
</feature>
<name>A0A5D5AJD7_9EURY</name>
<protein>
    <submittedName>
        <fullName evidence="2">Uncharacterized protein</fullName>
    </submittedName>
</protein>
<dbReference type="AlphaFoldDB" id="A0A5D5AJD7"/>
<dbReference type="EMBL" id="VTAW01000012">
    <property type="protein sequence ID" value="TYT61909.1"/>
    <property type="molecule type" value="Genomic_DNA"/>
</dbReference>
<evidence type="ECO:0000256" key="1">
    <source>
        <dbReference type="SAM" id="MobiDB-lite"/>
    </source>
</evidence>
<dbReference type="RefSeq" id="WP_149081470.1">
    <property type="nucleotide sequence ID" value="NZ_VTAW01000012.1"/>
</dbReference>
<comment type="caution">
    <text evidence="2">The sequence shown here is derived from an EMBL/GenBank/DDBJ whole genome shotgun (WGS) entry which is preliminary data.</text>
</comment>
<feature type="region of interest" description="Disordered" evidence="1">
    <location>
        <begin position="21"/>
        <end position="56"/>
    </location>
</feature>
<accession>A0A5D5AJD7</accession>
<proteinExistence type="predicted"/>
<dbReference type="Proteomes" id="UP000324104">
    <property type="component" value="Unassembled WGS sequence"/>
</dbReference>